<dbReference type="GO" id="GO:0016853">
    <property type="term" value="F:isomerase activity"/>
    <property type="evidence" value="ECO:0007669"/>
    <property type="project" value="UniProtKB-KW"/>
</dbReference>
<comment type="caution">
    <text evidence="11">The sequence shown here is derived from an EMBL/GenBank/DDBJ whole genome shotgun (WGS) entry which is preliminary data.</text>
</comment>
<gene>
    <name evidence="9" type="primary">trpF</name>
    <name evidence="11" type="ORF">ACFSYS_15430</name>
</gene>
<dbReference type="EC" id="5.3.1.24" evidence="3 9"/>
<evidence type="ECO:0000256" key="2">
    <source>
        <dbReference type="ARBA" id="ARBA00004664"/>
    </source>
</evidence>
<keyword evidence="6 9" id="KW-0822">Tryptophan biosynthesis</keyword>
<protein>
    <recommendedName>
        <fullName evidence="4 9">N-(5'-phosphoribosyl)anthranilate isomerase</fullName>
        <shortName evidence="9">PRAI</shortName>
        <ecNumber evidence="3 9">5.3.1.24</ecNumber>
    </recommendedName>
</protein>
<dbReference type="RefSeq" id="WP_251740616.1">
    <property type="nucleotide sequence ID" value="NZ_JBHUOJ010000033.1"/>
</dbReference>
<evidence type="ECO:0000259" key="10">
    <source>
        <dbReference type="Pfam" id="PF00697"/>
    </source>
</evidence>
<evidence type="ECO:0000256" key="1">
    <source>
        <dbReference type="ARBA" id="ARBA00001164"/>
    </source>
</evidence>
<keyword evidence="7 9" id="KW-0057">Aromatic amino acid biosynthesis</keyword>
<dbReference type="PANTHER" id="PTHR42894">
    <property type="entry name" value="N-(5'-PHOSPHORIBOSYL)ANTHRANILATE ISOMERASE"/>
    <property type="match status" value="1"/>
</dbReference>
<organism evidence="11 12">
    <name type="scientific">Christiangramia antarctica</name>
    <dbReference type="NCBI Taxonomy" id="2058158"/>
    <lineage>
        <taxon>Bacteria</taxon>
        <taxon>Pseudomonadati</taxon>
        <taxon>Bacteroidota</taxon>
        <taxon>Flavobacteriia</taxon>
        <taxon>Flavobacteriales</taxon>
        <taxon>Flavobacteriaceae</taxon>
        <taxon>Christiangramia</taxon>
    </lineage>
</organism>
<feature type="domain" description="N-(5'phosphoribosyl) anthranilate isomerase (PRAI)" evidence="10">
    <location>
        <begin position="25"/>
        <end position="231"/>
    </location>
</feature>
<evidence type="ECO:0000256" key="7">
    <source>
        <dbReference type="ARBA" id="ARBA00023141"/>
    </source>
</evidence>
<evidence type="ECO:0000256" key="9">
    <source>
        <dbReference type="HAMAP-Rule" id="MF_00135"/>
    </source>
</evidence>
<dbReference type="InterPro" id="IPR001240">
    <property type="entry name" value="PRAI_dom"/>
</dbReference>
<name>A0ABW5X7T8_9FLAO</name>
<evidence type="ECO:0000313" key="11">
    <source>
        <dbReference type="EMBL" id="MFD2834682.1"/>
    </source>
</evidence>
<dbReference type="InterPro" id="IPR013785">
    <property type="entry name" value="Aldolase_TIM"/>
</dbReference>
<dbReference type="PANTHER" id="PTHR42894:SF1">
    <property type="entry name" value="N-(5'-PHOSPHORIBOSYL)ANTHRANILATE ISOMERASE"/>
    <property type="match status" value="1"/>
</dbReference>
<keyword evidence="8 9" id="KW-0413">Isomerase</keyword>
<dbReference type="Proteomes" id="UP001597438">
    <property type="component" value="Unassembled WGS sequence"/>
</dbReference>
<comment type="catalytic activity">
    <reaction evidence="1 9">
        <text>N-(5-phospho-beta-D-ribosyl)anthranilate = 1-(2-carboxyphenylamino)-1-deoxy-D-ribulose 5-phosphate</text>
        <dbReference type="Rhea" id="RHEA:21540"/>
        <dbReference type="ChEBI" id="CHEBI:18277"/>
        <dbReference type="ChEBI" id="CHEBI:58613"/>
        <dbReference type="EC" id="5.3.1.24"/>
    </reaction>
</comment>
<evidence type="ECO:0000256" key="5">
    <source>
        <dbReference type="ARBA" id="ARBA00022605"/>
    </source>
</evidence>
<keyword evidence="5 9" id="KW-0028">Amino-acid biosynthesis</keyword>
<keyword evidence="12" id="KW-1185">Reference proteome</keyword>
<dbReference type="InterPro" id="IPR044643">
    <property type="entry name" value="TrpF_fam"/>
</dbReference>
<accession>A0ABW5X7T8</accession>
<dbReference type="HAMAP" id="MF_00135">
    <property type="entry name" value="PRAI"/>
    <property type="match status" value="1"/>
</dbReference>
<dbReference type="CDD" id="cd00405">
    <property type="entry name" value="PRAI"/>
    <property type="match status" value="1"/>
</dbReference>
<dbReference type="EMBL" id="JBHUOJ010000033">
    <property type="protein sequence ID" value="MFD2834682.1"/>
    <property type="molecule type" value="Genomic_DNA"/>
</dbReference>
<comment type="similarity">
    <text evidence="9">Belongs to the TrpF family.</text>
</comment>
<evidence type="ECO:0000256" key="4">
    <source>
        <dbReference type="ARBA" id="ARBA00022272"/>
    </source>
</evidence>
<dbReference type="InterPro" id="IPR011060">
    <property type="entry name" value="RibuloseP-bd_barrel"/>
</dbReference>
<dbReference type="SUPFAM" id="SSF51366">
    <property type="entry name" value="Ribulose-phoshate binding barrel"/>
    <property type="match status" value="1"/>
</dbReference>
<comment type="pathway">
    <text evidence="2 9">Amino-acid biosynthesis; L-tryptophan biosynthesis; L-tryptophan from chorismate: step 3/5.</text>
</comment>
<evidence type="ECO:0000256" key="6">
    <source>
        <dbReference type="ARBA" id="ARBA00022822"/>
    </source>
</evidence>
<evidence type="ECO:0000256" key="8">
    <source>
        <dbReference type="ARBA" id="ARBA00023235"/>
    </source>
</evidence>
<evidence type="ECO:0000256" key="3">
    <source>
        <dbReference type="ARBA" id="ARBA00012572"/>
    </source>
</evidence>
<evidence type="ECO:0000313" key="12">
    <source>
        <dbReference type="Proteomes" id="UP001597438"/>
    </source>
</evidence>
<proteinExistence type="inferred from homology"/>
<dbReference type="Pfam" id="PF00697">
    <property type="entry name" value="PRAI"/>
    <property type="match status" value="1"/>
</dbReference>
<dbReference type="Gene3D" id="3.20.20.70">
    <property type="entry name" value="Aldolase class I"/>
    <property type="match status" value="1"/>
</dbReference>
<reference evidence="12" key="1">
    <citation type="journal article" date="2019" name="Int. J. Syst. Evol. Microbiol.">
        <title>The Global Catalogue of Microorganisms (GCM) 10K type strain sequencing project: providing services to taxonomists for standard genome sequencing and annotation.</title>
        <authorList>
            <consortium name="The Broad Institute Genomics Platform"/>
            <consortium name="The Broad Institute Genome Sequencing Center for Infectious Disease"/>
            <person name="Wu L."/>
            <person name="Ma J."/>
        </authorList>
    </citation>
    <scope>NUCLEOTIDE SEQUENCE [LARGE SCALE GENOMIC DNA]</scope>
    <source>
        <strain evidence="12">KCTC 52925</strain>
    </source>
</reference>
<sequence length="237" mass="26497">MNLENSKEKTLITSASGQSIGLSLKICGMQNAGNMLQVSELEPDYMGFIFYEKSPRYFDGELPKIAPEIKKTGVFVNAGADEILEKVSKYHLNAVQVHGEESAGFCKDLRSTLQKSGNTPEIIKVFSVGKDFSFQDIKPFEGIVDYFLFDTKGLNPGGNGETFDWQILKEYPSNTPFFLSGGIGLEHAEEISELKNHFQRMGKPGLLYAIDVNSKFELKPGLKKLKELKEFKTHINL</sequence>